<accession>A0A0A9BYR5</accession>
<feature type="compositionally biased region" description="Basic residues" evidence="1">
    <location>
        <begin position="31"/>
        <end position="40"/>
    </location>
</feature>
<sequence>MVSKTAMSSISMHKIKKDRKKKAPSNTPQNTKKHPSTRYL</sequence>
<reference evidence="2" key="2">
    <citation type="journal article" date="2015" name="Data Brief">
        <title>Shoot transcriptome of the giant reed, Arundo donax.</title>
        <authorList>
            <person name="Barrero R.A."/>
            <person name="Guerrero F.D."/>
            <person name="Moolhuijzen P."/>
            <person name="Goolsby J.A."/>
            <person name="Tidwell J."/>
            <person name="Bellgard S.E."/>
            <person name="Bellgard M.I."/>
        </authorList>
    </citation>
    <scope>NUCLEOTIDE SEQUENCE</scope>
    <source>
        <tissue evidence="2">Shoot tissue taken approximately 20 cm above the soil surface</tissue>
    </source>
</reference>
<feature type="compositionally biased region" description="Polar residues" evidence="1">
    <location>
        <begin position="1"/>
        <end position="11"/>
    </location>
</feature>
<feature type="compositionally biased region" description="Basic residues" evidence="1">
    <location>
        <begin position="13"/>
        <end position="23"/>
    </location>
</feature>
<feature type="region of interest" description="Disordered" evidence="1">
    <location>
        <begin position="1"/>
        <end position="40"/>
    </location>
</feature>
<evidence type="ECO:0000256" key="1">
    <source>
        <dbReference type="SAM" id="MobiDB-lite"/>
    </source>
</evidence>
<reference evidence="2" key="1">
    <citation type="submission" date="2014-09" db="EMBL/GenBank/DDBJ databases">
        <authorList>
            <person name="Magalhaes I.L.F."/>
            <person name="Oliveira U."/>
            <person name="Santos F.R."/>
            <person name="Vidigal T.H.D.A."/>
            <person name="Brescovit A.D."/>
            <person name="Santos A.J."/>
        </authorList>
    </citation>
    <scope>NUCLEOTIDE SEQUENCE</scope>
    <source>
        <tissue evidence="2">Shoot tissue taken approximately 20 cm above the soil surface</tissue>
    </source>
</reference>
<dbReference type="EMBL" id="GBRH01228746">
    <property type="protein sequence ID" value="JAD69149.1"/>
    <property type="molecule type" value="Transcribed_RNA"/>
</dbReference>
<name>A0A0A9BYR5_ARUDO</name>
<dbReference type="AlphaFoldDB" id="A0A0A9BYR5"/>
<evidence type="ECO:0000313" key="2">
    <source>
        <dbReference type="EMBL" id="JAD69149.1"/>
    </source>
</evidence>
<protein>
    <submittedName>
        <fullName evidence="2">Uncharacterized protein</fullName>
    </submittedName>
</protein>
<proteinExistence type="predicted"/>
<organism evidence="2">
    <name type="scientific">Arundo donax</name>
    <name type="common">Giant reed</name>
    <name type="synonym">Donax arundinaceus</name>
    <dbReference type="NCBI Taxonomy" id="35708"/>
    <lineage>
        <taxon>Eukaryota</taxon>
        <taxon>Viridiplantae</taxon>
        <taxon>Streptophyta</taxon>
        <taxon>Embryophyta</taxon>
        <taxon>Tracheophyta</taxon>
        <taxon>Spermatophyta</taxon>
        <taxon>Magnoliopsida</taxon>
        <taxon>Liliopsida</taxon>
        <taxon>Poales</taxon>
        <taxon>Poaceae</taxon>
        <taxon>PACMAD clade</taxon>
        <taxon>Arundinoideae</taxon>
        <taxon>Arundineae</taxon>
        <taxon>Arundo</taxon>
    </lineage>
</organism>